<dbReference type="Proteomes" id="UP000601108">
    <property type="component" value="Unassembled WGS sequence"/>
</dbReference>
<dbReference type="InterPro" id="IPR013324">
    <property type="entry name" value="RNA_pol_sigma_r3/r4-like"/>
</dbReference>
<name>A0A918JUJ2_9FLAO</name>
<protein>
    <recommendedName>
        <fullName evidence="3">RNA polymerase sigma factor, sigma-70 family</fullName>
    </recommendedName>
</protein>
<proteinExistence type="predicted"/>
<sequence>MENQTTYYKIRKELRISIKQTLPKLKRLKKEINNAAFYNLLTEVIPDIRSYIIKRVKTAIQKNHFPKNKYEPNDFIDQLFIETYDHIENVSNEDEFYVWLYKKTNELLDDAITEEEFDDLFFQNIDDYSKQEWDQMEEKFTAESDGDLIMKEELTDISYYQNPYTIKDVFIENTERELIKKIDETLPQEQVDKHVQLVLHNLPLQTQNVFELFTKHHLTIAEIAEVRDISITDAKQLLDGARKSLRASLFNRFTIG</sequence>
<gene>
    <name evidence="1" type="ORF">GCM10007384_11060</name>
</gene>
<keyword evidence="2" id="KW-1185">Reference proteome</keyword>
<organism evidence="1 2">
    <name type="scientific">Aquimarina muelleri</name>
    <dbReference type="NCBI Taxonomy" id="279356"/>
    <lineage>
        <taxon>Bacteria</taxon>
        <taxon>Pseudomonadati</taxon>
        <taxon>Bacteroidota</taxon>
        <taxon>Flavobacteriia</taxon>
        <taxon>Flavobacteriales</taxon>
        <taxon>Flavobacteriaceae</taxon>
        <taxon>Aquimarina</taxon>
    </lineage>
</organism>
<dbReference type="SUPFAM" id="SSF88659">
    <property type="entry name" value="Sigma3 and sigma4 domains of RNA polymerase sigma factors"/>
    <property type="match status" value="1"/>
</dbReference>
<dbReference type="RefSeq" id="WP_027414081.1">
    <property type="nucleotide sequence ID" value="NZ_BMWS01000005.1"/>
</dbReference>
<evidence type="ECO:0000313" key="1">
    <source>
        <dbReference type="EMBL" id="GGX11084.1"/>
    </source>
</evidence>
<dbReference type="EMBL" id="BMWS01000005">
    <property type="protein sequence ID" value="GGX11084.1"/>
    <property type="molecule type" value="Genomic_DNA"/>
</dbReference>
<accession>A0A918JUJ2</accession>
<evidence type="ECO:0008006" key="3">
    <source>
        <dbReference type="Google" id="ProtNLM"/>
    </source>
</evidence>
<dbReference type="InterPro" id="IPR036388">
    <property type="entry name" value="WH-like_DNA-bd_sf"/>
</dbReference>
<comment type="caution">
    <text evidence="1">The sequence shown here is derived from an EMBL/GenBank/DDBJ whole genome shotgun (WGS) entry which is preliminary data.</text>
</comment>
<reference evidence="1 2" key="1">
    <citation type="journal article" date="2014" name="Int. J. Syst. Evol. Microbiol.">
        <title>Complete genome sequence of Corynebacterium casei LMG S-19264T (=DSM 44701T), isolated from a smear-ripened cheese.</title>
        <authorList>
            <consortium name="US DOE Joint Genome Institute (JGI-PGF)"/>
            <person name="Walter F."/>
            <person name="Albersmeier A."/>
            <person name="Kalinowski J."/>
            <person name="Ruckert C."/>
        </authorList>
    </citation>
    <scope>NUCLEOTIDE SEQUENCE [LARGE SCALE GENOMIC DNA]</scope>
    <source>
        <strain evidence="1 2">KCTC 12285</strain>
    </source>
</reference>
<dbReference type="Gene3D" id="1.10.10.10">
    <property type="entry name" value="Winged helix-like DNA-binding domain superfamily/Winged helix DNA-binding domain"/>
    <property type="match status" value="1"/>
</dbReference>
<dbReference type="AlphaFoldDB" id="A0A918JUJ2"/>
<evidence type="ECO:0000313" key="2">
    <source>
        <dbReference type="Proteomes" id="UP000601108"/>
    </source>
</evidence>